<evidence type="ECO:0000256" key="1">
    <source>
        <dbReference type="ARBA" id="ARBA00001966"/>
    </source>
</evidence>
<dbReference type="GO" id="GO:0006269">
    <property type="term" value="P:DNA replication, synthesis of primer"/>
    <property type="evidence" value="ECO:0007669"/>
    <property type="project" value="UniProtKB-KW"/>
</dbReference>
<dbReference type="Pfam" id="PF26466">
    <property type="entry name" value="DNA_primase_lrg_N"/>
    <property type="match status" value="1"/>
</dbReference>
<dbReference type="InterPro" id="IPR007238">
    <property type="entry name" value="DNA_primase_lsu_euk/arc"/>
</dbReference>
<sequence>MPALGSYETPPGGAVSLDDVELSGAMRLHALSTVYKCGVVELVHRGKSPPVLDDVDTLVNDWELDTTSHHVLRLAFCSVQEMWEMFVDLESALFAYRLTTMSTTAPIQLLACHGHSYRKRITNTEHSTEVFEVPFIEASSLIRRRRVRLEHGIALVPMSDMAHIAIHHFKELMIVRLRSLRAAILINRQEYERLYPLLEHLRAIATKLLSRSCEIHLPSRPRVALHEIDIVAERHFPLCMKHLHHKLRSNNHLKYDGRVQYRMFLKGLGLSAQENLEFWRSAFTKIMATSKFEKEYAYNIRHSYGLEGARKDYEPLNCQQIVSGGAPRNGQYHGCPFNHWGTYFLRAQLANDQRISHGALDHILRSASSGNPQEACRRYFDALHPNASTGSDVAMHPNLEQLDKDVSNFKLLSILRVLKETVGAGVNCAALVLSLMASPVDAVNAAVEQVMNAPAKKKWQQKRKAPREFNQANYQKRHMALKFLYMGEKYAGFARQDHMDETIERYLIDALKQTKLIEDINTCNYSRCGRTDRGVSAFGQVAGITLRSNVPAGAELLDHASIDDVRPGEKVRVKLANGTEKTVTEVDYAVHINRSLPEDIRVYAATSARDTFDARFDCRGRVYRYFFVRKNLDIERMRTAAKSLVGLHDYRNFCRIDTNCQTFNRRIKEFNIVKCDSNVATSSEDQVYRFEIHGMAFLWHQVRCMVSVLFMIGEGREEPSVIERLLDIEANPRKPQYDMASDLPLVLHDCIFEDVTFGSSNSPHSPLALHHVHDSLSAQWEQHTIRAAILKSNLAELDSFRVHRDLVVEDLDHFSPKLEQLLAERFPTSATEPVAWHQVRPLLPLASRRRYFPLFTRMTSDSVDEKKHKMKERKRRRNDDASLVVEVATAQQSDPNVAANQEQARE</sequence>
<keyword evidence="10" id="KW-0411">Iron-sulfur</keyword>
<reference evidence="16" key="2">
    <citation type="journal article" date="2023" name="Microbiol Resour">
        <title>Decontamination and Annotation of the Draft Genome Sequence of the Oomycete Lagenidium giganteum ARSEF 373.</title>
        <authorList>
            <person name="Morgan W.R."/>
            <person name="Tartar A."/>
        </authorList>
    </citation>
    <scope>NUCLEOTIDE SEQUENCE</scope>
    <source>
        <strain evidence="16">ARSEF 373</strain>
    </source>
</reference>
<keyword evidence="9" id="KW-0408">Iron</keyword>
<dbReference type="GO" id="GO:0001522">
    <property type="term" value="P:pseudouridine synthesis"/>
    <property type="evidence" value="ECO:0007669"/>
    <property type="project" value="InterPro"/>
</dbReference>
<evidence type="ECO:0000313" key="16">
    <source>
        <dbReference type="EMBL" id="DBA04027.1"/>
    </source>
</evidence>
<dbReference type="InterPro" id="IPR020094">
    <property type="entry name" value="TruA/RsuA/RluB/E/F_N"/>
</dbReference>
<keyword evidence="17" id="KW-1185">Reference proteome</keyword>
<feature type="domain" description="Pseudouridine synthase I TruA alpha/beta" evidence="14">
    <location>
        <begin position="640"/>
        <end position="753"/>
    </location>
</feature>
<comment type="caution">
    <text evidence="16">The sequence shown here is derived from an EMBL/GenBank/DDBJ whole genome shotgun (WGS) entry which is preliminary data.</text>
</comment>
<protein>
    <recommendedName>
        <fullName evidence="18">DNA primase large subunit</fullName>
    </recommendedName>
</protein>
<evidence type="ECO:0000256" key="10">
    <source>
        <dbReference type="ARBA" id="ARBA00023014"/>
    </source>
</evidence>
<keyword evidence="7" id="KW-0235">DNA replication</keyword>
<dbReference type="GO" id="GO:0008033">
    <property type="term" value="P:tRNA processing"/>
    <property type="evidence" value="ECO:0007669"/>
    <property type="project" value="UniProtKB-KW"/>
</dbReference>
<dbReference type="AlphaFoldDB" id="A0AAV2ZB86"/>
<dbReference type="Pfam" id="PF04104">
    <property type="entry name" value="DNA_primase_lrg"/>
    <property type="match status" value="1"/>
</dbReference>
<evidence type="ECO:0000256" key="7">
    <source>
        <dbReference type="ARBA" id="ARBA00022705"/>
    </source>
</evidence>
<evidence type="ECO:0000256" key="5">
    <source>
        <dbReference type="ARBA" id="ARBA00022515"/>
    </source>
</evidence>
<dbReference type="Gene3D" id="3.30.70.660">
    <property type="entry name" value="Pseudouridine synthase I, catalytic domain, C-terminal subdomain"/>
    <property type="match status" value="1"/>
</dbReference>
<evidence type="ECO:0000256" key="8">
    <source>
        <dbReference type="ARBA" id="ARBA00022723"/>
    </source>
</evidence>
<dbReference type="InterPro" id="IPR001406">
    <property type="entry name" value="PsdUridine_synth_TruA"/>
</dbReference>
<evidence type="ECO:0000256" key="3">
    <source>
        <dbReference type="ARBA" id="ARBA00010564"/>
    </source>
</evidence>
<name>A0AAV2ZB86_9STRA</name>
<dbReference type="CDD" id="cd07322">
    <property type="entry name" value="PriL_PriS_Eukaryotic"/>
    <property type="match status" value="1"/>
</dbReference>
<dbReference type="NCBIfam" id="TIGR00071">
    <property type="entry name" value="hisT_truA"/>
    <property type="match status" value="1"/>
</dbReference>
<keyword evidence="4" id="KW-0004">4Fe-4S</keyword>
<proteinExistence type="inferred from homology"/>
<dbReference type="SUPFAM" id="SSF55120">
    <property type="entry name" value="Pseudouridine synthase"/>
    <property type="match status" value="1"/>
</dbReference>
<dbReference type="InterPro" id="IPR016558">
    <property type="entry name" value="DNA_primase_lsu_euk"/>
</dbReference>
<dbReference type="GO" id="GO:0005658">
    <property type="term" value="C:alpha DNA polymerase:primase complex"/>
    <property type="evidence" value="ECO:0007669"/>
    <property type="project" value="UniProtKB-ARBA"/>
</dbReference>
<keyword evidence="11" id="KW-0238">DNA-binding</keyword>
<accession>A0AAV2ZB86</accession>
<evidence type="ECO:0000256" key="6">
    <source>
        <dbReference type="ARBA" id="ARBA00022694"/>
    </source>
</evidence>
<keyword evidence="8" id="KW-0479">Metal-binding</keyword>
<dbReference type="GO" id="GO:0009982">
    <property type="term" value="F:pseudouridine synthase activity"/>
    <property type="evidence" value="ECO:0007669"/>
    <property type="project" value="InterPro"/>
</dbReference>
<keyword evidence="6" id="KW-0819">tRNA processing</keyword>
<feature type="compositionally biased region" description="Polar residues" evidence="13">
    <location>
        <begin position="889"/>
        <end position="906"/>
    </location>
</feature>
<gene>
    <name evidence="16" type="ORF">N0F65_009374</name>
</gene>
<dbReference type="GO" id="GO:0003677">
    <property type="term" value="F:DNA binding"/>
    <property type="evidence" value="ECO:0007669"/>
    <property type="project" value="UniProtKB-KW"/>
</dbReference>
<dbReference type="PANTHER" id="PTHR10537:SF3">
    <property type="entry name" value="DNA PRIMASE LARGE SUBUNIT"/>
    <property type="match status" value="1"/>
</dbReference>
<dbReference type="EMBL" id="DAKRPA010000012">
    <property type="protein sequence ID" value="DBA04027.1"/>
    <property type="molecule type" value="Genomic_DNA"/>
</dbReference>
<organism evidence="16 17">
    <name type="scientific">Lagenidium giganteum</name>
    <dbReference type="NCBI Taxonomy" id="4803"/>
    <lineage>
        <taxon>Eukaryota</taxon>
        <taxon>Sar</taxon>
        <taxon>Stramenopiles</taxon>
        <taxon>Oomycota</taxon>
        <taxon>Peronosporomycetes</taxon>
        <taxon>Pythiales</taxon>
        <taxon>Pythiaceae</taxon>
    </lineage>
</organism>
<dbReference type="GO" id="GO:0006270">
    <property type="term" value="P:DNA replication initiation"/>
    <property type="evidence" value="ECO:0007669"/>
    <property type="project" value="TreeGrafter"/>
</dbReference>
<feature type="region of interest" description="Disordered" evidence="13">
    <location>
        <begin position="862"/>
        <end position="906"/>
    </location>
</feature>
<dbReference type="InterPro" id="IPR020095">
    <property type="entry name" value="PsdUridine_synth_TruA_C"/>
</dbReference>
<evidence type="ECO:0008006" key="18">
    <source>
        <dbReference type="Google" id="ProtNLM"/>
    </source>
</evidence>
<dbReference type="Gene3D" id="1.20.930.80">
    <property type="match status" value="1"/>
</dbReference>
<dbReference type="InterPro" id="IPR020097">
    <property type="entry name" value="PsdUridine_synth_TruA_a/b_dom"/>
</dbReference>
<dbReference type="HAMAP" id="MF_00171">
    <property type="entry name" value="TruA"/>
    <property type="match status" value="1"/>
</dbReference>
<keyword evidence="5" id="KW-0639">Primosome</keyword>
<dbReference type="Pfam" id="PF01416">
    <property type="entry name" value="PseudoU_synth_1"/>
    <property type="match status" value="1"/>
</dbReference>
<reference evidence="16" key="1">
    <citation type="submission" date="2022-11" db="EMBL/GenBank/DDBJ databases">
        <authorList>
            <person name="Morgan W.R."/>
            <person name="Tartar A."/>
        </authorList>
    </citation>
    <scope>NUCLEOTIDE SEQUENCE</scope>
    <source>
        <strain evidence="16">ARSEF 373</strain>
    </source>
</reference>
<comment type="similarity">
    <text evidence="3">Belongs to the eukaryotic-type primase large subunit family.</text>
</comment>
<evidence type="ECO:0000313" key="17">
    <source>
        <dbReference type="Proteomes" id="UP001146120"/>
    </source>
</evidence>
<evidence type="ECO:0000259" key="14">
    <source>
        <dbReference type="Pfam" id="PF01416"/>
    </source>
</evidence>
<evidence type="ECO:0000256" key="4">
    <source>
        <dbReference type="ARBA" id="ARBA00022485"/>
    </source>
</evidence>
<dbReference type="GO" id="GO:0051539">
    <property type="term" value="F:4 iron, 4 sulfur cluster binding"/>
    <property type="evidence" value="ECO:0007669"/>
    <property type="project" value="UniProtKB-KW"/>
</dbReference>
<comment type="similarity">
    <text evidence="2">Belongs to the tRNA pseudouridine synthase TruA family.</text>
</comment>
<dbReference type="InterPro" id="IPR020103">
    <property type="entry name" value="PsdUridine_synth_cat_dom_sf"/>
</dbReference>
<evidence type="ECO:0000256" key="11">
    <source>
        <dbReference type="ARBA" id="ARBA00023125"/>
    </source>
</evidence>
<dbReference type="Proteomes" id="UP001146120">
    <property type="component" value="Unassembled WGS sequence"/>
</dbReference>
<dbReference type="FunFam" id="3.30.70.580:FF:000007">
    <property type="entry name" value="tRNA pseudouridine synthase"/>
    <property type="match status" value="1"/>
</dbReference>
<comment type="cofactor">
    <cofactor evidence="1">
        <name>[4Fe-4S] cluster</name>
        <dbReference type="ChEBI" id="CHEBI:49883"/>
    </cofactor>
</comment>
<dbReference type="GO" id="GO:0003723">
    <property type="term" value="F:RNA binding"/>
    <property type="evidence" value="ECO:0007669"/>
    <property type="project" value="InterPro"/>
</dbReference>
<evidence type="ECO:0000256" key="2">
    <source>
        <dbReference type="ARBA" id="ARBA00009375"/>
    </source>
</evidence>
<dbReference type="Gene3D" id="3.30.70.580">
    <property type="entry name" value="Pseudouridine synthase I, catalytic domain, N-terminal subdomain"/>
    <property type="match status" value="1"/>
</dbReference>
<evidence type="ECO:0000256" key="9">
    <source>
        <dbReference type="ARBA" id="ARBA00023004"/>
    </source>
</evidence>
<feature type="domain" description="DNA primase large subunit C-terminal" evidence="15">
    <location>
        <begin position="230"/>
        <end position="398"/>
    </location>
</feature>
<evidence type="ECO:0000256" key="12">
    <source>
        <dbReference type="ARBA" id="ARBA00023235"/>
    </source>
</evidence>
<dbReference type="GO" id="GO:0046872">
    <property type="term" value="F:metal ion binding"/>
    <property type="evidence" value="ECO:0007669"/>
    <property type="project" value="UniProtKB-KW"/>
</dbReference>
<evidence type="ECO:0000256" key="13">
    <source>
        <dbReference type="SAM" id="MobiDB-lite"/>
    </source>
</evidence>
<keyword evidence="12" id="KW-0413">Isomerase</keyword>
<dbReference type="InterPro" id="IPR058560">
    <property type="entry name" value="DNA_primase_C"/>
</dbReference>
<dbReference type="PANTHER" id="PTHR10537">
    <property type="entry name" value="DNA PRIMASE LARGE SUBUNIT"/>
    <property type="match status" value="1"/>
</dbReference>
<evidence type="ECO:0000259" key="15">
    <source>
        <dbReference type="Pfam" id="PF04104"/>
    </source>
</evidence>